<dbReference type="Pfam" id="PF00534">
    <property type="entry name" value="Glycos_transf_1"/>
    <property type="match status" value="1"/>
</dbReference>
<dbReference type="PANTHER" id="PTHR41695:SF1">
    <property type="entry name" value="1,4-ALPHA-GLUCAN BRANCHING ENZYME TK1436"/>
    <property type="match status" value="1"/>
</dbReference>
<protein>
    <submittedName>
        <fullName evidence="10">Glycosyl transferase family 1</fullName>
    </submittedName>
</protein>
<evidence type="ECO:0000313" key="11">
    <source>
        <dbReference type="Proteomes" id="UP000050482"/>
    </source>
</evidence>
<evidence type="ECO:0000256" key="5">
    <source>
        <dbReference type="RuleBase" id="RU361196"/>
    </source>
</evidence>
<dbReference type="OrthoDB" id="9803279at2"/>
<evidence type="ECO:0000256" key="1">
    <source>
        <dbReference type="ARBA" id="ARBA00006821"/>
    </source>
</evidence>
<accession>A0A0P9CUP2</accession>
<sequence>MAEGYLAVVLHAHLPYVHHPESEKYLEERWLFEAITETYIPLLQVYKGLIQDGVDFRVTMSITPTLAAMLADEMLQERYATHLSRLIELAEKEVRRTKDMPEFYPLARQYWGKFLKIQEFYLRYKKNLLTAFREIQDAGKLEIITCAATHAFLPLIWSEEALRAQIATAVLQHTVLFGKAPRGIWLPECGYTPMVDGVLKEYGIDFFFVDSHGVLTAEPTPVQGTLSPVVTPNGIAAFARDEESAKQVWSAVEGYPGDFDYREYYRDIGYDLDDEYVKPYIHPEGIRVNTGIKYYRITGKGDHKEPYHFSAAAHKAAEHAGNFMFNREKQVKYHASRMNRLPIVVAPYDAELFGHWWYEGPVFLDMLFRKIFFDSKTIEAITPSEYLDLYPDYQVCQLPMSSWGRDGYADVWLRGENDWIYPALHMAEQRMIELANRHFHVDGSEKGLTERALKQAARELMLAESSDFAFIMDSKTMVDYAVKRTKHHINRFSQLYEMIQQDQVDEQWLSSLEELDNLFPDIDYQVYQSRYPVMRYEAKPALRILMLSWEFPPLTIGGLSRHVYDLSRYLVKQGVEVHVLTMSVEGYPDNEIVDGVHVHRVHVMKPDGAEFIHYIFQLNLMMVDACQTLIHSGLRFDLVHAHDWLVADAGEAIKHLYDLPLIATIHATEHGRNHGLHTDLQHQIHHQEWELTYEAWRVIVCSQYMQREVETIFQLPHDKVHVLPNGVDPQLLDAKQVEDLDRARYAHPDEPIVLFVGRLVREKGVHILLEAAPLILSEYAHCKFVIVGAGPMETELRYLANRQGIVNSVQFTGFVSDEERNYLLHVADIAAFPSLYEPFGIVALEAMAAGTPVVVSDVGGLADVVAHERNGLKMYAGDPQSLANQVKVMLQNREGAKTLAETALAEIGRYDWNNIAYETLKIYQGILAEKDSLETPLQVATGSC</sequence>
<dbReference type="CDD" id="cd03801">
    <property type="entry name" value="GT4_PimA-like"/>
    <property type="match status" value="1"/>
</dbReference>
<feature type="domain" description="Glycosyltransferase subfamily 4-like N-terminal" evidence="9">
    <location>
        <begin position="556"/>
        <end position="730"/>
    </location>
</feature>
<dbReference type="AlphaFoldDB" id="A0A0P9CUP2"/>
<dbReference type="CDD" id="cd10792">
    <property type="entry name" value="GH57N_AmyC_like"/>
    <property type="match status" value="1"/>
</dbReference>
<evidence type="ECO:0000259" key="8">
    <source>
        <dbReference type="Pfam" id="PF09210"/>
    </source>
</evidence>
<comment type="caution">
    <text evidence="10">The sequence shown here is derived from an EMBL/GenBank/DDBJ whole genome shotgun (WGS) entry which is preliminary data.</text>
</comment>
<keyword evidence="11" id="KW-1185">Reference proteome</keyword>
<dbReference type="Gene3D" id="3.20.110.10">
    <property type="entry name" value="Glycoside hydrolase 38, N terminal domain"/>
    <property type="match status" value="1"/>
</dbReference>
<reference evidence="10 11" key="1">
    <citation type="submission" date="2015-09" db="EMBL/GenBank/DDBJ databases">
        <title>Draft genome sequence of Alicyclobacillus ferrooxydans DSM 22381.</title>
        <authorList>
            <person name="Hemp J."/>
        </authorList>
    </citation>
    <scope>NUCLEOTIDE SEQUENCE [LARGE SCALE GENOMIC DNA]</scope>
    <source>
        <strain evidence="10 11">TC-34</strain>
    </source>
</reference>
<name>A0A0P9CUP2_9BACL</name>
<evidence type="ECO:0000313" key="10">
    <source>
        <dbReference type="EMBL" id="KPV43425.1"/>
    </source>
</evidence>
<feature type="binding site" evidence="4">
    <location>
        <position position="403"/>
    </location>
    <ligand>
        <name>substrate</name>
    </ligand>
</feature>
<dbReference type="InterPro" id="IPR011330">
    <property type="entry name" value="Glyco_hydro/deAcase_b/a-brl"/>
</dbReference>
<dbReference type="Gene3D" id="3.40.50.2000">
    <property type="entry name" value="Glycogen Phosphorylase B"/>
    <property type="match status" value="2"/>
</dbReference>
<dbReference type="InterPro" id="IPR004300">
    <property type="entry name" value="Glyco_hydro_57_N"/>
</dbReference>
<evidence type="ECO:0000259" key="9">
    <source>
        <dbReference type="Pfam" id="PF13439"/>
    </source>
</evidence>
<evidence type="ECO:0000259" key="6">
    <source>
        <dbReference type="Pfam" id="PF00534"/>
    </source>
</evidence>
<evidence type="ECO:0000256" key="3">
    <source>
        <dbReference type="PIRSR" id="PIRSR640042-1"/>
    </source>
</evidence>
<dbReference type="Proteomes" id="UP000050482">
    <property type="component" value="Unassembled WGS sequence"/>
</dbReference>
<keyword evidence="10" id="KW-0808">Transferase</keyword>
<dbReference type="EMBL" id="LJCO01000051">
    <property type="protein sequence ID" value="KPV43425.1"/>
    <property type="molecule type" value="Genomic_DNA"/>
</dbReference>
<feature type="active site" description="Proton donor" evidence="3">
    <location>
        <position position="349"/>
    </location>
</feature>
<dbReference type="STRING" id="471514.AN477_12580"/>
<dbReference type="InterPro" id="IPR028995">
    <property type="entry name" value="Glyco_hydro_57/38_cen_sf"/>
</dbReference>
<dbReference type="Pfam" id="PF13439">
    <property type="entry name" value="Glyco_transf_4"/>
    <property type="match status" value="1"/>
</dbReference>
<evidence type="ECO:0000256" key="2">
    <source>
        <dbReference type="ARBA" id="ARBA00023277"/>
    </source>
</evidence>
<dbReference type="Gene3D" id="1.20.1430.10">
    <property type="entry name" value="Families 57/38 glycoside transferase, middle domain"/>
    <property type="match status" value="1"/>
</dbReference>
<evidence type="ECO:0000256" key="4">
    <source>
        <dbReference type="PIRSR" id="PIRSR640042-2"/>
    </source>
</evidence>
<dbReference type="SUPFAM" id="SSF53756">
    <property type="entry name" value="UDP-Glycosyltransferase/glycogen phosphorylase"/>
    <property type="match status" value="1"/>
</dbReference>
<dbReference type="GO" id="GO:0030979">
    <property type="term" value="P:alpha-glucan biosynthetic process"/>
    <property type="evidence" value="ECO:0007669"/>
    <property type="project" value="InterPro"/>
</dbReference>
<feature type="binding site" evidence="4">
    <location>
        <position position="257"/>
    </location>
    <ligand>
        <name>substrate</name>
    </ligand>
</feature>
<dbReference type="InterPro" id="IPR037090">
    <property type="entry name" value="57_glycoside_trans_central"/>
</dbReference>
<feature type="active site" description="Nucleophile" evidence="3">
    <location>
        <position position="188"/>
    </location>
</feature>
<dbReference type="PATRIC" id="fig|471514.4.peg.1609"/>
<feature type="binding site" evidence="4">
    <location>
        <position position="240"/>
    </location>
    <ligand>
        <name>substrate</name>
    </ligand>
</feature>
<gene>
    <name evidence="10" type="ORF">AN477_12580</name>
</gene>
<organism evidence="10 11">
    <name type="scientific">Alicyclobacillus ferrooxydans</name>
    <dbReference type="NCBI Taxonomy" id="471514"/>
    <lineage>
        <taxon>Bacteria</taxon>
        <taxon>Bacillati</taxon>
        <taxon>Bacillota</taxon>
        <taxon>Bacilli</taxon>
        <taxon>Bacillales</taxon>
        <taxon>Alicyclobacillaceae</taxon>
        <taxon>Alicyclobacillus</taxon>
    </lineage>
</organism>
<dbReference type="InterPro" id="IPR027291">
    <property type="entry name" value="Glyco_hydro_38_N_sf"/>
</dbReference>
<keyword evidence="2 5" id="KW-0119">Carbohydrate metabolism</keyword>
<dbReference type="Pfam" id="PF03065">
    <property type="entry name" value="Glyco_hydro_57"/>
    <property type="match status" value="1"/>
</dbReference>
<feature type="domain" description="Glycoside hydrolase family 57 N-terminal" evidence="7">
    <location>
        <begin position="8"/>
        <end position="398"/>
    </location>
</feature>
<dbReference type="InterPro" id="IPR040042">
    <property type="entry name" value="Branching_enz_MT3115-like"/>
</dbReference>
<dbReference type="InterPro" id="IPR028098">
    <property type="entry name" value="Glyco_trans_4-like_N"/>
</dbReference>
<comment type="similarity">
    <text evidence="1 5">Belongs to the glycosyl hydrolase 57 family.</text>
</comment>
<dbReference type="RefSeq" id="WP_054969516.1">
    <property type="nucleotide sequence ID" value="NZ_LJCO01000051.1"/>
</dbReference>
<dbReference type="SUPFAM" id="SSF88688">
    <property type="entry name" value="Families 57/38 glycoside transferase middle domain"/>
    <property type="match status" value="1"/>
</dbReference>
<evidence type="ECO:0000259" key="7">
    <source>
        <dbReference type="Pfam" id="PF03065"/>
    </source>
</evidence>
<dbReference type="GO" id="GO:0005576">
    <property type="term" value="C:extracellular region"/>
    <property type="evidence" value="ECO:0007669"/>
    <property type="project" value="TreeGrafter"/>
</dbReference>
<dbReference type="PANTHER" id="PTHR41695">
    <property type="entry name" value="1,4-ALPHA-GLUCAN BRANCHING ENZYME RV3031-RELATED"/>
    <property type="match status" value="1"/>
</dbReference>
<dbReference type="Pfam" id="PF09210">
    <property type="entry name" value="BE_C"/>
    <property type="match status" value="1"/>
</dbReference>
<dbReference type="InterPro" id="IPR015293">
    <property type="entry name" value="BE_C"/>
</dbReference>
<feature type="domain" description="Glycosyl transferase family 1" evidence="6">
    <location>
        <begin position="741"/>
        <end position="903"/>
    </location>
</feature>
<feature type="binding site" evidence="4">
    <location>
        <position position="467"/>
    </location>
    <ligand>
        <name>substrate</name>
    </ligand>
</feature>
<dbReference type="GO" id="GO:0003844">
    <property type="term" value="F:1,4-alpha-glucan branching enzyme activity"/>
    <property type="evidence" value="ECO:0007669"/>
    <property type="project" value="InterPro"/>
</dbReference>
<proteinExistence type="inferred from homology"/>
<dbReference type="SUPFAM" id="SSF88713">
    <property type="entry name" value="Glycoside hydrolase/deacetylase"/>
    <property type="match status" value="1"/>
</dbReference>
<feature type="domain" description="1,4-alpha-glucan branching enzyme C-terminal" evidence="8">
    <location>
        <begin position="424"/>
        <end position="527"/>
    </location>
</feature>
<dbReference type="InterPro" id="IPR001296">
    <property type="entry name" value="Glyco_trans_1"/>
</dbReference>